<dbReference type="PROSITE" id="PS50994">
    <property type="entry name" value="INTEGRASE"/>
    <property type="match status" value="1"/>
</dbReference>
<dbReference type="SUPFAM" id="SSF53098">
    <property type="entry name" value="Ribonuclease H-like"/>
    <property type="match status" value="1"/>
</dbReference>
<gene>
    <name evidence="3" type="ORF">ACE3NQ_26130</name>
</gene>
<evidence type="ECO:0000256" key="1">
    <source>
        <dbReference type="SAM" id="MobiDB-lite"/>
    </source>
</evidence>
<accession>A0ABV5BG01</accession>
<dbReference type="PANTHER" id="PTHR10948">
    <property type="entry name" value="TRANSPOSASE"/>
    <property type="match status" value="1"/>
</dbReference>
<dbReference type="Gene3D" id="3.30.420.10">
    <property type="entry name" value="Ribonuclease H-like superfamily/Ribonuclease H"/>
    <property type="match status" value="1"/>
</dbReference>
<feature type="region of interest" description="Disordered" evidence="1">
    <location>
        <begin position="1"/>
        <end position="20"/>
    </location>
</feature>
<dbReference type="Proteomes" id="UP001580407">
    <property type="component" value="Unassembled WGS sequence"/>
</dbReference>
<proteinExistence type="predicted"/>
<dbReference type="NCBIfam" id="NF033563">
    <property type="entry name" value="transpos_IS30"/>
    <property type="match status" value="1"/>
</dbReference>
<dbReference type="InterPro" id="IPR012337">
    <property type="entry name" value="RNaseH-like_sf"/>
</dbReference>
<dbReference type="InterPro" id="IPR001584">
    <property type="entry name" value="Integrase_cat-core"/>
</dbReference>
<dbReference type="InterPro" id="IPR036397">
    <property type="entry name" value="RNaseH_sf"/>
</dbReference>
<name>A0ABV5BG01_9BACL</name>
<evidence type="ECO:0000259" key="2">
    <source>
        <dbReference type="PROSITE" id="PS50994"/>
    </source>
</evidence>
<sequence>MKGVLTVLQQKGKRQQPAETRGKFAIGKPISLCPKEVQSLKRSVIGNWILSFPVAGKAKAVWPRSSNVKRACTPPFGWLTAIALSMEIAFGVAVSQYPSAAFQTATTDRGKKFACYASQEDTHGTQVYFADLYSSWQRGSNENANRLLREFFPKGTDFAQITDEALEDDLHLINHRPRKCLGWKTDHESFSEDLSHFLIIRQVKKVRFLCFIILLSPPECK</sequence>
<dbReference type="RefSeq" id="WP_375528075.1">
    <property type="nucleotide sequence ID" value="NZ_JBHILM010000040.1"/>
</dbReference>
<reference evidence="3 4" key="1">
    <citation type="submission" date="2024-09" db="EMBL/GenBank/DDBJ databases">
        <authorList>
            <person name="Ruan L."/>
        </authorList>
    </citation>
    <scope>NUCLEOTIDE SEQUENCE [LARGE SCALE GENOMIC DNA]</scope>
    <source>
        <strain evidence="3 4">D33</strain>
    </source>
</reference>
<protein>
    <submittedName>
        <fullName evidence="3">IS30 family transposase</fullName>
    </submittedName>
</protein>
<organism evidence="3 4">
    <name type="scientific">Paenibacillus terreus</name>
    <dbReference type="NCBI Taxonomy" id="1387834"/>
    <lineage>
        <taxon>Bacteria</taxon>
        <taxon>Bacillati</taxon>
        <taxon>Bacillota</taxon>
        <taxon>Bacilli</taxon>
        <taxon>Bacillales</taxon>
        <taxon>Paenibacillaceae</taxon>
        <taxon>Paenibacillus</taxon>
    </lineage>
</organism>
<comment type="caution">
    <text evidence="3">The sequence shown here is derived from an EMBL/GenBank/DDBJ whole genome shotgun (WGS) entry which is preliminary data.</text>
</comment>
<feature type="domain" description="Integrase catalytic" evidence="2">
    <location>
        <begin position="103"/>
        <end position="194"/>
    </location>
</feature>
<dbReference type="InterPro" id="IPR051917">
    <property type="entry name" value="Transposase-Integrase"/>
</dbReference>
<dbReference type="EMBL" id="JBHILM010000040">
    <property type="protein sequence ID" value="MFB5684387.1"/>
    <property type="molecule type" value="Genomic_DNA"/>
</dbReference>
<evidence type="ECO:0000313" key="4">
    <source>
        <dbReference type="Proteomes" id="UP001580407"/>
    </source>
</evidence>
<evidence type="ECO:0000313" key="3">
    <source>
        <dbReference type="EMBL" id="MFB5684387.1"/>
    </source>
</evidence>
<dbReference type="PANTHER" id="PTHR10948:SF23">
    <property type="entry name" value="TRANSPOSASE INSI FOR INSERTION SEQUENCE ELEMENT IS30A-RELATED"/>
    <property type="match status" value="1"/>
</dbReference>
<dbReference type="InterPro" id="IPR053392">
    <property type="entry name" value="Transposase_IS30-like"/>
</dbReference>
<keyword evidence="4" id="KW-1185">Reference proteome</keyword>